<proteinExistence type="predicted"/>
<dbReference type="AlphaFoldDB" id="A0A8J2J2D9"/>
<dbReference type="EMBL" id="CAJSTJ010000132">
    <property type="protein sequence ID" value="CAG7560173.1"/>
    <property type="molecule type" value="Genomic_DNA"/>
</dbReference>
<reference evidence="1" key="1">
    <citation type="submission" date="2021-05" db="EMBL/GenBank/DDBJ databases">
        <authorList>
            <person name="Khan N."/>
        </authorList>
    </citation>
    <scope>NUCLEOTIDE SEQUENCE</scope>
</reference>
<protein>
    <submittedName>
        <fullName evidence="1">Uncharacterized protein</fullName>
    </submittedName>
</protein>
<evidence type="ECO:0000313" key="1">
    <source>
        <dbReference type="EMBL" id="CAG7560173.1"/>
    </source>
</evidence>
<sequence>RLERDNYPKNPYTYLLPANADPEVKGVYLD</sequence>
<name>A0A8J2J2D9_FUSEQ</name>
<comment type="caution">
    <text evidence="1">The sequence shown here is derived from an EMBL/GenBank/DDBJ whole genome shotgun (WGS) entry which is preliminary data.</text>
</comment>
<organism evidence="1 2">
    <name type="scientific">Fusarium equiseti</name>
    <name type="common">Fusarium scirpi</name>
    <dbReference type="NCBI Taxonomy" id="61235"/>
    <lineage>
        <taxon>Eukaryota</taxon>
        <taxon>Fungi</taxon>
        <taxon>Dikarya</taxon>
        <taxon>Ascomycota</taxon>
        <taxon>Pezizomycotina</taxon>
        <taxon>Sordariomycetes</taxon>
        <taxon>Hypocreomycetidae</taxon>
        <taxon>Hypocreales</taxon>
        <taxon>Nectriaceae</taxon>
        <taxon>Fusarium</taxon>
        <taxon>Fusarium incarnatum-equiseti species complex</taxon>
    </lineage>
</organism>
<accession>A0A8J2J2D9</accession>
<feature type="non-terminal residue" evidence="1">
    <location>
        <position position="1"/>
    </location>
</feature>
<evidence type="ECO:0000313" key="2">
    <source>
        <dbReference type="Proteomes" id="UP000693738"/>
    </source>
</evidence>
<gene>
    <name evidence="1" type="ORF">FEQUK3_LOCUS5903</name>
</gene>
<dbReference type="Proteomes" id="UP000693738">
    <property type="component" value="Unassembled WGS sequence"/>
</dbReference>